<dbReference type="KEGG" id="des:DSOUD_0648"/>
<protein>
    <recommendedName>
        <fullName evidence="1">Putative phage metallopeptidase domain-containing protein</fullName>
    </recommendedName>
</protein>
<accession>A0A0M5IMT4</accession>
<name>A0A0M5IMT4_9BACT</name>
<evidence type="ECO:0000313" key="3">
    <source>
        <dbReference type="Proteomes" id="UP000057158"/>
    </source>
</evidence>
<dbReference type="RefSeq" id="WP_053549646.1">
    <property type="nucleotide sequence ID" value="NZ_CP010802.1"/>
</dbReference>
<evidence type="ECO:0000313" key="2">
    <source>
        <dbReference type="EMBL" id="ALC15436.1"/>
    </source>
</evidence>
<organism evidence="2 3">
    <name type="scientific">Desulfuromonas soudanensis</name>
    <dbReference type="NCBI Taxonomy" id="1603606"/>
    <lineage>
        <taxon>Bacteria</taxon>
        <taxon>Pseudomonadati</taxon>
        <taxon>Thermodesulfobacteriota</taxon>
        <taxon>Desulfuromonadia</taxon>
        <taxon>Desulfuromonadales</taxon>
        <taxon>Desulfuromonadaceae</taxon>
        <taxon>Desulfuromonas</taxon>
    </lineage>
</organism>
<dbReference type="AlphaFoldDB" id="A0A0M5IMT4"/>
<sequence>MPPGGGEPVRINLSARLAELGADLCLKLPDLAHIDSRRILFALGRSRAAGTHGTYARIAPLRFSAGSQEVTRRRGRFRETYRMPALVHEGREILYLIHILVPRFLRLTFEEKLRTLIHELYHISVRCDGDIRRFSGRNFAHGSSRRAYNRHIDTLADRYLAAAPDPLLLDWLHLGEEEWLQQKVRLTGLSVPLPRPILIARSRL</sequence>
<dbReference type="InterPro" id="IPR043998">
    <property type="entry name" value="Put_Metallopep"/>
</dbReference>
<dbReference type="STRING" id="1603606.DSOUD_0648"/>
<dbReference type="OrthoDB" id="5395677at2"/>
<feature type="domain" description="Putative phage metallopeptidase" evidence="1">
    <location>
        <begin position="16"/>
        <end position="129"/>
    </location>
</feature>
<dbReference type="EMBL" id="CP010802">
    <property type="protein sequence ID" value="ALC15436.1"/>
    <property type="molecule type" value="Genomic_DNA"/>
</dbReference>
<dbReference type="PATRIC" id="fig|1603606.3.peg.705"/>
<reference evidence="2 3" key="1">
    <citation type="submission" date="2015-07" db="EMBL/GenBank/DDBJ databases">
        <title>Isolation and Genomic Characterization of a Novel Halophilic Metal-Reducing Deltaproteobacterium from the Deep Subsurface.</title>
        <authorList>
            <person name="Badalamenti J.P."/>
            <person name="Summers Z.M."/>
            <person name="Gralnick J.A."/>
            <person name="Bond D.R."/>
        </authorList>
    </citation>
    <scope>NUCLEOTIDE SEQUENCE [LARGE SCALE GENOMIC DNA]</scope>
    <source>
        <strain evidence="2 3">WTL</strain>
    </source>
</reference>
<proteinExistence type="predicted"/>
<dbReference type="Proteomes" id="UP000057158">
    <property type="component" value="Chromosome"/>
</dbReference>
<gene>
    <name evidence="2" type="ORF">DSOUD_0648</name>
</gene>
<keyword evidence="3" id="KW-1185">Reference proteome</keyword>
<evidence type="ECO:0000259" key="1">
    <source>
        <dbReference type="Pfam" id="PF18894"/>
    </source>
</evidence>
<dbReference type="Pfam" id="PF18894">
    <property type="entry name" value="PhageMetallopep"/>
    <property type="match status" value="1"/>
</dbReference>